<dbReference type="HOGENOM" id="CLU_049413_2_2_1"/>
<dbReference type="InterPro" id="IPR003140">
    <property type="entry name" value="PLipase/COase/thioEstase"/>
</dbReference>
<evidence type="ECO:0000256" key="1">
    <source>
        <dbReference type="ARBA" id="ARBA00006499"/>
    </source>
</evidence>
<dbReference type="PANTHER" id="PTHR10655:SF63">
    <property type="entry name" value="PHOSPHOLIPASE_CARBOXYLESTERASE_THIOESTERASE DOMAIN-CONTAINING PROTEIN"/>
    <property type="match status" value="1"/>
</dbReference>
<dbReference type="Gene3D" id="3.40.50.1820">
    <property type="entry name" value="alpha/beta hydrolase"/>
    <property type="match status" value="1"/>
</dbReference>
<dbReference type="GO" id="GO:0008474">
    <property type="term" value="F:palmitoyl-(protein) hydrolase activity"/>
    <property type="evidence" value="ECO:0007669"/>
    <property type="project" value="TreeGrafter"/>
</dbReference>
<name>A0A0C2FRU1_9PEZI</name>
<proteinExistence type="inferred from homology"/>
<protein>
    <submittedName>
        <fullName evidence="5">Phospholipase/carboxylesterase</fullName>
    </submittedName>
</protein>
<accession>A0A0C2FRU1</accession>
<dbReference type="EMBL" id="AWTV01000005">
    <property type="protein sequence ID" value="KIH93728.1"/>
    <property type="molecule type" value="Genomic_DNA"/>
</dbReference>
<dbReference type="OrthoDB" id="2418081at2759"/>
<dbReference type="GO" id="GO:0005737">
    <property type="term" value="C:cytoplasm"/>
    <property type="evidence" value="ECO:0007669"/>
    <property type="project" value="TreeGrafter"/>
</dbReference>
<dbReference type="RefSeq" id="XP_040621738.1">
    <property type="nucleotide sequence ID" value="XM_040762670.1"/>
</dbReference>
<feature type="domain" description="Phospholipase/carboxylesterase/thioesterase" evidence="4">
    <location>
        <begin position="21"/>
        <end position="181"/>
    </location>
</feature>
<sequence>MEQSSTPDRRRRGDAPAPPPYIVEPITTHTHSFILLHGLGSNGEKFGRELMDTGKNSDGRLLSTIFPGARFVFPTARWRRSSAFRRAMLTQWFDVADMQDRSLRNDKKLPGLRESFQEVLALIENERRAGISAPNIILGGLSNGCAMSLICAIALGGCGFIGGFVGLSGWMPFQKEIEQHIHIGDDDSSATKAAAGRAYVRELLQWDTVLEDQLGLMPVFLGHGAVDEKLPLASGEEASRTMSNLGFDVEWRPYEGLGHWYKIPDEIDDVVSFVNQKCRWGANDKTAST</sequence>
<dbReference type="Pfam" id="PF02230">
    <property type="entry name" value="Abhydrolase_2"/>
    <property type="match status" value="1"/>
</dbReference>
<feature type="region of interest" description="Disordered" evidence="2">
    <location>
        <begin position="1"/>
        <end position="20"/>
    </location>
</feature>
<evidence type="ECO:0000256" key="2">
    <source>
        <dbReference type="SAM" id="MobiDB-lite"/>
    </source>
</evidence>
<comment type="caution">
    <text evidence="5">The sequence shown here is derived from an EMBL/GenBank/DDBJ whole genome shotgun (WGS) entry which is preliminary data.</text>
</comment>
<dbReference type="PANTHER" id="PTHR10655">
    <property type="entry name" value="LYSOPHOSPHOLIPASE-RELATED"/>
    <property type="match status" value="1"/>
</dbReference>
<keyword evidence="3" id="KW-1133">Transmembrane helix</keyword>
<gene>
    <name evidence="5" type="ORF">SPBR_04387</name>
</gene>
<dbReference type="VEuPathDB" id="FungiDB:SPBR_04387"/>
<feature type="transmembrane region" description="Helical" evidence="3">
    <location>
        <begin position="146"/>
        <end position="167"/>
    </location>
</feature>
<dbReference type="Proteomes" id="UP000031575">
    <property type="component" value="Unassembled WGS sequence"/>
</dbReference>
<organism evidence="5 6">
    <name type="scientific">Sporothrix brasiliensis 5110</name>
    <dbReference type="NCBI Taxonomy" id="1398154"/>
    <lineage>
        <taxon>Eukaryota</taxon>
        <taxon>Fungi</taxon>
        <taxon>Dikarya</taxon>
        <taxon>Ascomycota</taxon>
        <taxon>Pezizomycotina</taxon>
        <taxon>Sordariomycetes</taxon>
        <taxon>Sordariomycetidae</taxon>
        <taxon>Ophiostomatales</taxon>
        <taxon>Ophiostomataceae</taxon>
        <taxon>Sporothrix</taxon>
    </lineage>
</organism>
<keyword evidence="3" id="KW-0472">Membrane</keyword>
<dbReference type="GO" id="GO:0052689">
    <property type="term" value="F:carboxylic ester hydrolase activity"/>
    <property type="evidence" value="ECO:0007669"/>
    <property type="project" value="TreeGrafter"/>
</dbReference>
<dbReference type="AlphaFoldDB" id="A0A0C2FRU1"/>
<evidence type="ECO:0000313" key="5">
    <source>
        <dbReference type="EMBL" id="KIH93728.1"/>
    </source>
</evidence>
<dbReference type="GeneID" id="63677591"/>
<keyword evidence="3" id="KW-0812">Transmembrane</keyword>
<keyword evidence="6" id="KW-1185">Reference proteome</keyword>
<comment type="similarity">
    <text evidence="1">Belongs to the AB hydrolase superfamily. AB hydrolase 2 family.</text>
</comment>
<dbReference type="SUPFAM" id="SSF53474">
    <property type="entry name" value="alpha/beta-Hydrolases"/>
    <property type="match status" value="1"/>
</dbReference>
<evidence type="ECO:0000259" key="4">
    <source>
        <dbReference type="Pfam" id="PF02230"/>
    </source>
</evidence>
<dbReference type="InterPro" id="IPR050565">
    <property type="entry name" value="LYPA1-2/EST-like"/>
</dbReference>
<evidence type="ECO:0000256" key="3">
    <source>
        <dbReference type="SAM" id="Phobius"/>
    </source>
</evidence>
<dbReference type="InterPro" id="IPR029058">
    <property type="entry name" value="AB_hydrolase_fold"/>
</dbReference>
<reference evidence="5 6" key="1">
    <citation type="journal article" date="2014" name="BMC Genomics">
        <title>Comparative genomics of the major fungal agents of human and animal Sporotrichosis: Sporothrix schenckii and Sporothrix brasiliensis.</title>
        <authorList>
            <person name="Teixeira M.M."/>
            <person name="de Almeida L.G."/>
            <person name="Kubitschek-Barreira P."/>
            <person name="Alves F.L."/>
            <person name="Kioshima E.S."/>
            <person name="Abadio A.K."/>
            <person name="Fernandes L."/>
            <person name="Derengowski L.S."/>
            <person name="Ferreira K.S."/>
            <person name="Souza R.C."/>
            <person name="Ruiz J.C."/>
            <person name="de Andrade N.C."/>
            <person name="Paes H.C."/>
            <person name="Nicola A.M."/>
            <person name="Albuquerque P."/>
            <person name="Gerber A.L."/>
            <person name="Martins V.P."/>
            <person name="Peconick L.D."/>
            <person name="Neto A.V."/>
            <person name="Chaucanez C.B."/>
            <person name="Silva P.A."/>
            <person name="Cunha O.L."/>
            <person name="de Oliveira F.F."/>
            <person name="dos Santos T.C."/>
            <person name="Barros A.L."/>
            <person name="Soares M.A."/>
            <person name="de Oliveira L.M."/>
            <person name="Marini M.M."/>
            <person name="Villalobos-Duno H."/>
            <person name="Cunha M.M."/>
            <person name="de Hoog S."/>
            <person name="da Silveira J.F."/>
            <person name="Henrissat B."/>
            <person name="Nino-Vega G.A."/>
            <person name="Cisalpino P.S."/>
            <person name="Mora-Montes H.M."/>
            <person name="Almeida S.R."/>
            <person name="Stajich J.E."/>
            <person name="Lopes-Bezerra L.M."/>
            <person name="Vasconcelos A.T."/>
            <person name="Felipe M.S."/>
        </authorList>
    </citation>
    <scope>NUCLEOTIDE SEQUENCE [LARGE SCALE GENOMIC DNA]</scope>
    <source>
        <strain evidence="5 6">5110</strain>
    </source>
</reference>
<evidence type="ECO:0000313" key="6">
    <source>
        <dbReference type="Proteomes" id="UP000031575"/>
    </source>
</evidence>